<sequence length="683" mass="74361">MSLSSFLLSKATEAVDTELDDLFKAAPKPTATATAQTATQNVKDASSTNANAKQKKLKRKPTSDSDSDSEAGPSTAPAKRLKSGTQLTSSKSASHAGSKAGKEKAKDSQKQSKTSSKQKKEALTSPSSSDSDEEEDDNSDIENRYLVQRAKKQRQRKGKESEDEDDDEEEEEGESEDIVDDEDEEAESAPSASESESSSDEGEGGPPVHESLLKHQQSKAGKNRKKKYIPEDETTEMRDRRTIFVGNLPILLAQKRPKSNQYASVLSLSKILPPNYRVRTTRAPLLPKPNALPPHSSEKPTNHSTNRAQSWRTTSKDDDEDAVKKDEKSYLTPNQKKKIAFINHQFHSTADTVNCYIVFAHSVPPQHQGKNVPPPPPVMDPYEAARIAVEKGNNTAFMERVIRVDRVGLASKKSSGGVVAGGVDGEVGAQGDADPKYTIFVGNLDFASKEEDVRVFFEGLVVKEKGAPPVVAGDGMDVDGESKKAGSWVVRVRIVRDKETQLGKGFAYVQFSDKECVDEILTLEESKLKFAKRKLRVQRCKTIPGTSFKIKSIPASKASSTKSQPSAPSSSSKKPFKNTAPTPIIVPKGDPTLGDRLAHLPKAVRKDVKRNDGDRVARRLAKKKARMAMGPPKAAGAAGSNETVRDRKRTTGTRGEKGGNSGKKSGNKRVRSDRMATKRNGKK</sequence>
<feature type="compositionally biased region" description="Low complexity" evidence="8">
    <location>
        <begin position="89"/>
        <end position="99"/>
    </location>
</feature>
<evidence type="ECO:0000256" key="4">
    <source>
        <dbReference type="ARBA" id="ARBA00015520"/>
    </source>
</evidence>
<feature type="compositionally biased region" description="Basic and acidic residues" evidence="8">
    <location>
        <begin position="604"/>
        <end position="617"/>
    </location>
</feature>
<comment type="function">
    <text evidence="1">Involved in pre-25S rRNA processing.</text>
</comment>
<evidence type="ECO:0000259" key="9">
    <source>
        <dbReference type="PROSITE" id="PS50102"/>
    </source>
</evidence>
<evidence type="ECO:0000313" key="10">
    <source>
        <dbReference type="EMBL" id="KAJ2922218.1"/>
    </source>
</evidence>
<evidence type="ECO:0000256" key="3">
    <source>
        <dbReference type="ARBA" id="ARBA00007077"/>
    </source>
</evidence>
<dbReference type="InterPro" id="IPR000504">
    <property type="entry name" value="RRM_dom"/>
</dbReference>
<dbReference type="InterPro" id="IPR034221">
    <property type="entry name" value="RBM34_RRM2"/>
</dbReference>
<dbReference type="InterPro" id="IPR035979">
    <property type="entry name" value="RBD_domain_sf"/>
</dbReference>
<accession>A0A9W8J0V8</accession>
<reference evidence="10" key="1">
    <citation type="submission" date="2022-06" db="EMBL/GenBank/DDBJ databases">
        <title>Genome Sequence of Candolleomyces eurysporus.</title>
        <authorList>
            <person name="Buettner E."/>
        </authorList>
    </citation>
    <scope>NUCLEOTIDE SEQUENCE</scope>
    <source>
        <strain evidence="10">VTCC 930004</strain>
    </source>
</reference>
<comment type="similarity">
    <text evidence="3">Belongs to the RRM RBM34 family.</text>
</comment>
<feature type="compositionally biased region" description="Low complexity" evidence="8">
    <location>
        <begin position="553"/>
        <end position="573"/>
    </location>
</feature>
<dbReference type="CDD" id="cd12395">
    <property type="entry name" value="RRM2_RBM34"/>
    <property type="match status" value="1"/>
</dbReference>
<dbReference type="InterPro" id="IPR012677">
    <property type="entry name" value="Nucleotide-bd_a/b_plait_sf"/>
</dbReference>
<dbReference type="PANTHER" id="PTHR23236">
    <property type="entry name" value="EUKARYOTIC TRANSLATION INITIATION FACTOR 4B/4H"/>
    <property type="match status" value="1"/>
</dbReference>
<keyword evidence="6" id="KW-0539">Nucleus</keyword>
<feature type="region of interest" description="Disordered" evidence="8">
    <location>
        <begin position="553"/>
        <end position="683"/>
    </location>
</feature>
<feature type="compositionally biased region" description="Acidic residues" evidence="8">
    <location>
        <begin position="130"/>
        <end position="140"/>
    </location>
</feature>
<organism evidence="10 11">
    <name type="scientific">Candolleomyces eurysporus</name>
    <dbReference type="NCBI Taxonomy" id="2828524"/>
    <lineage>
        <taxon>Eukaryota</taxon>
        <taxon>Fungi</taxon>
        <taxon>Dikarya</taxon>
        <taxon>Basidiomycota</taxon>
        <taxon>Agaricomycotina</taxon>
        <taxon>Agaricomycetes</taxon>
        <taxon>Agaricomycetidae</taxon>
        <taxon>Agaricales</taxon>
        <taxon>Agaricineae</taxon>
        <taxon>Psathyrellaceae</taxon>
        <taxon>Candolleomyces</taxon>
    </lineage>
</organism>
<dbReference type="GO" id="GO:0019843">
    <property type="term" value="F:rRNA binding"/>
    <property type="evidence" value="ECO:0007669"/>
    <property type="project" value="TreeGrafter"/>
</dbReference>
<feature type="compositionally biased region" description="Polar residues" evidence="8">
    <location>
        <begin position="302"/>
        <end position="313"/>
    </location>
</feature>
<gene>
    <name evidence="10" type="ORF">H1R20_g14878</name>
</gene>
<feature type="compositionally biased region" description="Basic and acidic residues" evidence="8">
    <location>
        <begin position="100"/>
        <end position="110"/>
    </location>
</feature>
<evidence type="ECO:0000256" key="1">
    <source>
        <dbReference type="ARBA" id="ARBA00002475"/>
    </source>
</evidence>
<dbReference type="Gene3D" id="3.30.70.330">
    <property type="match status" value="1"/>
</dbReference>
<dbReference type="OrthoDB" id="442677at2759"/>
<feature type="compositionally biased region" description="Low complexity" evidence="8">
    <location>
        <begin position="28"/>
        <end position="40"/>
    </location>
</feature>
<evidence type="ECO:0000256" key="7">
    <source>
        <dbReference type="PROSITE-ProRule" id="PRU00176"/>
    </source>
</evidence>
<dbReference type="SUPFAM" id="SSF54928">
    <property type="entry name" value="RNA-binding domain, RBD"/>
    <property type="match status" value="1"/>
</dbReference>
<name>A0A9W8J0V8_9AGAR</name>
<feature type="compositionally biased region" description="Polar residues" evidence="8">
    <location>
        <begin position="41"/>
        <end position="52"/>
    </location>
</feature>
<feature type="compositionally biased region" description="Acidic residues" evidence="8">
    <location>
        <begin position="161"/>
        <end position="187"/>
    </location>
</feature>
<proteinExistence type="inferred from homology"/>
<evidence type="ECO:0000313" key="11">
    <source>
        <dbReference type="Proteomes" id="UP001140091"/>
    </source>
</evidence>
<dbReference type="EMBL" id="JANBPK010001505">
    <property type="protein sequence ID" value="KAJ2922218.1"/>
    <property type="molecule type" value="Genomic_DNA"/>
</dbReference>
<dbReference type="Proteomes" id="UP001140091">
    <property type="component" value="Unassembled WGS sequence"/>
</dbReference>
<feature type="non-terminal residue" evidence="10">
    <location>
        <position position="683"/>
    </location>
</feature>
<dbReference type="AlphaFoldDB" id="A0A9W8J0V8"/>
<protein>
    <recommendedName>
        <fullName evidence="4">Nucleolar protein 12</fullName>
    </recommendedName>
</protein>
<feature type="compositionally biased region" description="Low complexity" evidence="8">
    <location>
        <begin position="627"/>
        <end position="639"/>
    </location>
</feature>
<evidence type="ECO:0000256" key="6">
    <source>
        <dbReference type="ARBA" id="ARBA00023242"/>
    </source>
</evidence>
<keyword evidence="5 7" id="KW-0694">RNA-binding</keyword>
<dbReference type="SMART" id="SM00360">
    <property type="entry name" value="RRM"/>
    <property type="match status" value="1"/>
</dbReference>
<comment type="caution">
    <text evidence="10">The sequence shown here is derived from an EMBL/GenBank/DDBJ whole genome shotgun (WGS) entry which is preliminary data.</text>
</comment>
<dbReference type="PANTHER" id="PTHR23236:SF25">
    <property type="entry name" value="RNA-BINDING PROTEIN 34"/>
    <property type="match status" value="1"/>
</dbReference>
<feature type="region of interest" description="Disordered" evidence="8">
    <location>
        <begin position="28"/>
        <end position="239"/>
    </location>
</feature>
<comment type="subcellular location">
    <subcellularLocation>
        <location evidence="2">Nucleus</location>
        <location evidence="2">Nucleolus</location>
    </subcellularLocation>
</comment>
<evidence type="ECO:0000256" key="5">
    <source>
        <dbReference type="ARBA" id="ARBA00022884"/>
    </source>
</evidence>
<dbReference type="PROSITE" id="PS50102">
    <property type="entry name" value="RRM"/>
    <property type="match status" value="1"/>
</dbReference>
<keyword evidence="11" id="KW-1185">Reference proteome</keyword>
<dbReference type="GO" id="GO:0005730">
    <property type="term" value="C:nucleolus"/>
    <property type="evidence" value="ECO:0007669"/>
    <property type="project" value="UniProtKB-SubCell"/>
</dbReference>
<evidence type="ECO:0000256" key="2">
    <source>
        <dbReference type="ARBA" id="ARBA00004604"/>
    </source>
</evidence>
<feature type="region of interest" description="Disordered" evidence="8">
    <location>
        <begin position="284"/>
        <end position="330"/>
    </location>
</feature>
<evidence type="ECO:0000256" key="8">
    <source>
        <dbReference type="SAM" id="MobiDB-lite"/>
    </source>
</evidence>
<feature type="domain" description="RRM" evidence="9">
    <location>
        <begin position="437"/>
        <end position="542"/>
    </location>
</feature>
<dbReference type="GO" id="GO:0000463">
    <property type="term" value="P:maturation of LSU-rRNA from tricistronic rRNA transcript (SSU-rRNA, 5.8S rRNA, LSU-rRNA)"/>
    <property type="evidence" value="ECO:0007669"/>
    <property type="project" value="TreeGrafter"/>
</dbReference>